<feature type="chain" id="PRO_5045496763" evidence="2">
    <location>
        <begin position="24"/>
        <end position="469"/>
    </location>
</feature>
<dbReference type="RefSeq" id="WP_125685154.1">
    <property type="nucleotide sequence ID" value="NZ_JBHSSI010000025.1"/>
</dbReference>
<dbReference type="Proteomes" id="UP001596283">
    <property type="component" value="Unassembled WGS sequence"/>
</dbReference>
<feature type="compositionally biased region" description="Polar residues" evidence="1">
    <location>
        <begin position="51"/>
        <end position="80"/>
    </location>
</feature>
<protein>
    <submittedName>
        <fullName evidence="3">Adhesin</fullName>
    </submittedName>
</protein>
<comment type="caution">
    <text evidence="3">The sequence shown here is derived from an EMBL/GenBank/DDBJ whole genome shotgun (WGS) entry which is preliminary data.</text>
</comment>
<feature type="region of interest" description="Disordered" evidence="1">
    <location>
        <begin position="32"/>
        <end position="80"/>
    </location>
</feature>
<keyword evidence="4" id="KW-1185">Reference proteome</keyword>
<evidence type="ECO:0000313" key="3">
    <source>
        <dbReference type="EMBL" id="MFC6260132.1"/>
    </source>
</evidence>
<accession>A0ABW1TEA4</accession>
<dbReference type="InterPro" id="IPR012332">
    <property type="entry name" value="Autotransporter_pectin_lyase_C"/>
</dbReference>
<dbReference type="InterPro" id="IPR011050">
    <property type="entry name" value="Pectin_lyase_fold/virulence"/>
</dbReference>
<dbReference type="Gene3D" id="2.160.20.20">
    <property type="match status" value="1"/>
</dbReference>
<evidence type="ECO:0000256" key="1">
    <source>
        <dbReference type="SAM" id="MobiDB-lite"/>
    </source>
</evidence>
<sequence>MTKTKRTITIALAGTAVVGGLIAAPQLLNASQSTPPTQAMAKTKPSGAKPSGTSAPGQTSSSSAKLSGQKTISSTQKLSTKTIKASTANRSAVYVKNGGKLTLTGSQVTKTGNTTSTDNSNFFGQNAGLLVTKGGQATIANLTEQTAATGANGIFATGKNAKVTIKNSQINTTKSSSRGLDATYKGKIMATNTNITTKGSHSAALATDRGGGTVSLNKGTLKTAGDGSPVIYSTGAIAVQNVTGTATGAEAADIEGSNSITIKNSQLTGKKNNGVMLYQSMSGDSEVGTSVFSMTNGSLTSTVKSGSKGTTNHTGALFYVTNTTAKINLNNVKLSNASTTLIRLASDRWGTSGSNGGKLTFTAKNQTMKGNILIAKGSTLKLNLTSGSVFTGAINSADTAGKTTVTLKGNNTWHVTKNSYVTSLISTKSGLTNIKSNGHNVYYDKSSSANKWLNGKTYTLSGGGKLIAK</sequence>
<evidence type="ECO:0000313" key="4">
    <source>
        <dbReference type="Proteomes" id="UP001596283"/>
    </source>
</evidence>
<evidence type="ECO:0000256" key="2">
    <source>
        <dbReference type="SAM" id="SignalP"/>
    </source>
</evidence>
<dbReference type="EMBL" id="JBHSSI010000025">
    <property type="protein sequence ID" value="MFC6260132.1"/>
    <property type="molecule type" value="Genomic_DNA"/>
</dbReference>
<name>A0ABW1TEA4_9LACO</name>
<gene>
    <name evidence="3" type="ORF">ACFP1C_04160</name>
</gene>
<reference evidence="4" key="1">
    <citation type="journal article" date="2019" name="Int. J. Syst. Evol. Microbiol.">
        <title>The Global Catalogue of Microorganisms (GCM) 10K type strain sequencing project: providing services to taxonomists for standard genome sequencing and annotation.</title>
        <authorList>
            <consortium name="The Broad Institute Genomics Platform"/>
            <consortium name="The Broad Institute Genome Sequencing Center for Infectious Disease"/>
            <person name="Wu L."/>
            <person name="Ma J."/>
        </authorList>
    </citation>
    <scope>NUCLEOTIDE SEQUENCE [LARGE SCALE GENOMIC DNA]</scope>
    <source>
        <strain evidence="4">CCM 8908</strain>
    </source>
</reference>
<dbReference type="SUPFAM" id="SSF51126">
    <property type="entry name" value="Pectin lyase-like"/>
    <property type="match status" value="1"/>
</dbReference>
<keyword evidence="2" id="KW-0732">Signal</keyword>
<organism evidence="3 4">
    <name type="scientific">Levilactobacillus fujinensis</name>
    <dbReference type="NCBI Taxonomy" id="2486024"/>
    <lineage>
        <taxon>Bacteria</taxon>
        <taxon>Bacillati</taxon>
        <taxon>Bacillota</taxon>
        <taxon>Bacilli</taxon>
        <taxon>Lactobacillales</taxon>
        <taxon>Lactobacillaceae</taxon>
        <taxon>Levilactobacillus</taxon>
    </lineage>
</organism>
<feature type="signal peptide" evidence="2">
    <location>
        <begin position="1"/>
        <end position="23"/>
    </location>
</feature>
<proteinExistence type="predicted"/>